<feature type="domain" description="Nitroreductase" evidence="4">
    <location>
        <begin position="7"/>
        <end position="164"/>
    </location>
</feature>
<name>A0A1M5SNI0_9BACT</name>
<evidence type="ECO:0000259" key="4">
    <source>
        <dbReference type="Pfam" id="PF00881"/>
    </source>
</evidence>
<organism evidence="5 6">
    <name type="scientific">Thermosipho atlanticus DSM 15807</name>
    <dbReference type="NCBI Taxonomy" id="1123380"/>
    <lineage>
        <taxon>Bacteria</taxon>
        <taxon>Thermotogati</taxon>
        <taxon>Thermotogota</taxon>
        <taxon>Thermotogae</taxon>
        <taxon>Thermotogales</taxon>
        <taxon>Fervidobacteriaceae</taxon>
        <taxon>Thermosipho</taxon>
    </lineage>
</organism>
<keyword evidence="3" id="KW-0560">Oxidoreductase</keyword>
<accession>A0A1M5SNI0</accession>
<proteinExistence type="predicted"/>
<dbReference type="PANTHER" id="PTHR23026:SF90">
    <property type="entry name" value="IODOTYROSINE DEIODINASE 1"/>
    <property type="match status" value="1"/>
</dbReference>
<dbReference type="STRING" id="1123380.SAMN02745199_0978"/>
<reference evidence="6" key="1">
    <citation type="submission" date="2016-11" db="EMBL/GenBank/DDBJ databases">
        <authorList>
            <person name="Varghese N."/>
            <person name="Submissions S."/>
        </authorList>
    </citation>
    <scope>NUCLEOTIDE SEQUENCE [LARGE SCALE GENOMIC DNA]</scope>
    <source>
        <strain evidence="6">DSM 15807</strain>
    </source>
</reference>
<evidence type="ECO:0000313" key="6">
    <source>
        <dbReference type="Proteomes" id="UP000242592"/>
    </source>
</evidence>
<dbReference type="RefSeq" id="WP_073072854.1">
    <property type="nucleotide sequence ID" value="NZ_FQXN01000003.1"/>
</dbReference>
<dbReference type="PANTHER" id="PTHR23026">
    <property type="entry name" value="NADPH NITROREDUCTASE"/>
    <property type="match status" value="1"/>
</dbReference>
<dbReference type="CDD" id="cd02144">
    <property type="entry name" value="iodotyrosine_dehalogenase"/>
    <property type="match status" value="1"/>
</dbReference>
<keyword evidence="1" id="KW-0285">Flavoprotein</keyword>
<sequence>MIFEFAKRRRTIRKFNNNIPPLNDILYAISTAKEAPSGMNSQPWHFLLITNQKIKDKIREIAEKAEKTFYENSKGKLKNFLLNHNINWKKEFLSNAPYLILVFSDKRFPFSKESTWLSIGYMLLALEEKNLSTVTYTPPNPKEISKIVNAPTLYNLEVILPIGYPNENKKKLSRKKLEKILNYDKF</sequence>
<dbReference type="Gene3D" id="3.40.109.10">
    <property type="entry name" value="NADH Oxidase"/>
    <property type="match status" value="1"/>
</dbReference>
<dbReference type="EMBL" id="FQXN01000003">
    <property type="protein sequence ID" value="SHH40052.1"/>
    <property type="molecule type" value="Genomic_DNA"/>
</dbReference>
<keyword evidence="2" id="KW-0288">FMN</keyword>
<keyword evidence="6" id="KW-1185">Reference proteome</keyword>
<dbReference type="Proteomes" id="UP000242592">
    <property type="component" value="Unassembled WGS sequence"/>
</dbReference>
<dbReference type="OrthoDB" id="9812105at2"/>
<gene>
    <name evidence="5" type="ORF">SAMN02745199_0978</name>
</gene>
<dbReference type="Pfam" id="PF00881">
    <property type="entry name" value="Nitroreductase"/>
    <property type="match status" value="1"/>
</dbReference>
<dbReference type="SUPFAM" id="SSF55469">
    <property type="entry name" value="FMN-dependent nitroreductase-like"/>
    <property type="match status" value="1"/>
</dbReference>
<protein>
    <submittedName>
        <fullName evidence="5">Nitroreductase</fullName>
    </submittedName>
</protein>
<evidence type="ECO:0000256" key="1">
    <source>
        <dbReference type="ARBA" id="ARBA00022630"/>
    </source>
</evidence>
<dbReference type="InterPro" id="IPR029479">
    <property type="entry name" value="Nitroreductase"/>
</dbReference>
<dbReference type="InterPro" id="IPR000415">
    <property type="entry name" value="Nitroreductase-like"/>
</dbReference>
<dbReference type="GO" id="GO:0016491">
    <property type="term" value="F:oxidoreductase activity"/>
    <property type="evidence" value="ECO:0007669"/>
    <property type="project" value="UniProtKB-KW"/>
</dbReference>
<dbReference type="InterPro" id="IPR050627">
    <property type="entry name" value="Nitroreductase/BluB"/>
</dbReference>
<evidence type="ECO:0000313" key="5">
    <source>
        <dbReference type="EMBL" id="SHH40052.1"/>
    </source>
</evidence>
<evidence type="ECO:0000256" key="3">
    <source>
        <dbReference type="ARBA" id="ARBA00023002"/>
    </source>
</evidence>
<evidence type="ECO:0000256" key="2">
    <source>
        <dbReference type="ARBA" id="ARBA00022643"/>
    </source>
</evidence>
<dbReference type="AlphaFoldDB" id="A0A1M5SNI0"/>